<sequence>MVDGEERFYLSSKTPIYDIGTHSDPDDPVAIFGVASDITERKERAQEITRLNHLHQTVLSNIRETVVVTDDNGQFTYICPELLL</sequence>
<dbReference type="Gene3D" id="3.30.450.20">
    <property type="entry name" value="PAS domain"/>
    <property type="match status" value="1"/>
</dbReference>
<dbReference type="InterPro" id="IPR035965">
    <property type="entry name" value="PAS-like_dom_sf"/>
</dbReference>
<dbReference type="Proteomes" id="UP000428325">
    <property type="component" value="Chromosome"/>
</dbReference>
<name>A0A6B9F0J9_9EURY</name>
<dbReference type="RefSeq" id="WP_157687956.1">
    <property type="nucleotide sequence ID" value="NZ_CP034345.1"/>
</dbReference>
<evidence type="ECO:0000313" key="2">
    <source>
        <dbReference type="EMBL" id="QGX93716.1"/>
    </source>
</evidence>
<dbReference type="GeneID" id="43368349"/>
<keyword evidence="3" id="KW-1185">Reference proteome</keyword>
<dbReference type="InterPro" id="IPR000700">
    <property type="entry name" value="PAS-assoc_C"/>
</dbReference>
<dbReference type="EMBL" id="CP034345">
    <property type="protein sequence ID" value="QGX93716.1"/>
    <property type="molecule type" value="Genomic_DNA"/>
</dbReference>
<gene>
    <name evidence="2" type="ORF">EI982_02365</name>
</gene>
<feature type="domain" description="PAC" evidence="1">
    <location>
        <begin position="1"/>
        <end position="50"/>
    </location>
</feature>
<protein>
    <recommendedName>
        <fullName evidence="1">PAC domain-containing protein</fullName>
    </recommendedName>
</protein>
<dbReference type="AlphaFoldDB" id="A0A6B9F0J9"/>
<evidence type="ECO:0000313" key="3">
    <source>
        <dbReference type="Proteomes" id="UP000428325"/>
    </source>
</evidence>
<dbReference type="KEGG" id="hra:EI982_02365"/>
<evidence type="ECO:0000259" key="1">
    <source>
        <dbReference type="PROSITE" id="PS50113"/>
    </source>
</evidence>
<dbReference type="PROSITE" id="PS50113">
    <property type="entry name" value="PAC"/>
    <property type="match status" value="1"/>
</dbReference>
<proteinExistence type="predicted"/>
<accession>A0A6B9F0J9</accession>
<dbReference type="SUPFAM" id="SSF55785">
    <property type="entry name" value="PYP-like sensor domain (PAS domain)"/>
    <property type="match status" value="1"/>
</dbReference>
<reference evidence="2 3" key="1">
    <citation type="submission" date="2018-12" db="EMBL/GenBank/DDBJ databases">
        <title>Complete genome sequence of Haloplanus rallus MBLA0036.</title>
        <authorList>
            <person name="Nam Y.-d."/>
            <person name="Kang J."/>
            <person name="Chung W.-H."/>
            <person name="Park Y.S."/>
        </authorList>
    </citation>
    <scope>NUCLEOTIDE SEQUENCE [LARGE SCALE GENOMIC DNA]</scope>
    <source>
        <strain evidence="2 3">MBLA0036</strain>
    </source>
</reference>
<organism evidence="2 3">
    <name type="scientific">Haloplanus rallus</name>
    <dbReference type="NCBI Taxonomy" id="1816183"/>
    <lineage>
        <taxon>Archaea</taxon>
        <taxon>Methanobacteriati</taxon>
        <taxon>Methanobacteriota</taxon>
        <taxon>Stenosarchaea group</taxon>
        <taxon>Halobacteria</taxon>
        <taxon>Halobacteriales</taxon>
        <taxon>Haloferacaceae</taxon>
        <taxon>Haloplanus</taxon>
    </lineage>
</organism>